<dbReference type="Gene3D" id="2.40.50.100">
    <property type="match status" value="1"/>
</dbReference>
<comment type="caution">
    <text evidence="5">The sequence shown here is derived from an EMBL/GenBank/DDBJ whole genome shotgun (WGS) entry which is preliminary data.</text>
</comment>
<dbReference type="Proteomes" id="UP001501725">
    <property type="component" value="Unassembled WGS sequence"/>
</dbReference>
<dbReference type="PROSITE" id="PS51257">
    <property type="entry name" value="PROKAR_LIPOPROTEIN"/>
    <property type="match status" value="1"/>
</dbReference>
<dbReference type="Gene3D" id="2.40.30.170">
    <property type="match status" value="1"/>
</dbReference>
<keyword evidence="2" id="KW-0175">Coiled coil</keyword>
<protein>
    <submittedName>
        <fullName evidence="5">Efflux RND transporter periplasmic adaptor subunit</fullName>
    </submittedName>
</protein>
<comment type="similarity">
    <text evidence="1">Belongs to the membrane fusion protein (MFP) (TC 8.A.1) family.</text>
</comment>
<dbReference type="SUPFAM" id="SSF111369">
    <property type="entry name" value="HlyD-like secretion proteins"/>
    <property type="match status" value="1"/>
</dbReference>
<reference evidence="6" key="1">
    <citation type="journal article" date="2019" name="Int. J. Syst. Evol. Microbiol.">
        <title>The Global Catalogue of Microorganisms (GCM) 10K type strain sequencing project: providing services to taxonomists for standard genome sequencing and annotation.</title>
        <authorList>
            <consortium name="The Broad Institute Genomics Platform"/>
            <consortium name="The Broad Institute Genome Sequencing Center for Infectious Disease"/>
            <person name="Wu L."/>
            <person name="Ma J."/>
        </authorList>
    </citation>
    <scope>NUCLEOTIDE SEQUENCE [LARGE SCALE GENOMIC DNA]</scope>
    <source>
        <strain evidence="6">JCM 17919</strain>
    </source>
</reference>
<feature type="coiled-coil region" evidence="2">
    <location>
        <begin position="22"/>
        <end position="56"/>
    </location>
</feature>
<proteinExistence type="inferred from homology"/>
<gene>
    <name evidence="5" type="ORF">GCM10023184_00450</name>
</gene>
<evidence type="ECO:0000313" key="6">
    <source>
        <dbReference type="Proteomes" id="UP001501725"/>
    </source>
</evidence>
<dbReference type="Gene3D" id="1.10.287.470">
    <property type="entry name" value="Helix hairpin bin"/>
    <property type="match status" value="1"/>
</dbReference>
<dbReference type="NCBIfam" id="TIGR01730">
    <property type="entry name" value="RND_mfp"/>
    <property type="match status" value="1"/>
</dbReference>
<feature type="signal peptide" evidence="3">
    <location>
        <begin position="1"/>
        <end position="22"/>
    </location>
</feature>
<sequence length="384" mass="41672">MNFRIIYSVALALFLSACGSSKKDGNAALNDKKAELQKLRGEQKELSDKIVKLEGEIAALDPSVAAATAKLVTVMPLGTDNFTHYIELQGKVESNNISYAAPRNGGGLVKAVYVTQGQPVRKGQLLLKLDDAIARTQIAQIESQLVTARDLYNRQQKLWKEDIGTEVQLIQARSQVTALEKQLATARESANMSNVYAETSGIADEVTVHAGEMFAANPMGPRIRIVNNSSLKVTANIPETYLARVKKGTPVQLELPDLNRTLTSSISVISQSINADTRGFVVEARIPADAAIKPNQVVKVKIQDYNNPNVVTVPLNVVQSDEKGKYVYVLAKEGAKTVARKRSVQVGESYGETIEVKSGLSSGDQLITEGYQELYEGQLIAVAK</sequence>
<evidence type="ECO:0000256" key="3">
    <source>
        <dbReference type="SAM" id="SignalP"/>
    </source>
</evidence>
<keyword evidence="6" id="KW-1185">Reference proteome</keyword>
<dbReference type="InterPro" id="IPR006143">
    <property type="entry name" value="RND_pump_MFP"/>
</dbReference>
<evidence type="ECO:0000256" key="1">
    <source>
        <dbReference type="ARBA" id="ARBA00009477"/>
    </source>
</evidence>
<evidence type="ECO:0000259" key="4">
    <source>
        <dbReference type="Pfam" id="PF25967"/>
    </source>
</evidence>
<keyword evidence="3" id="KW-0732">Signal</keyword>
<dbReference type="InterPro" id="IPR058627">
    <property type="entry name" value="MdtA-like_C"/>
</dbReference>
<organism evidence="5 6">
    <name type="scientific">Flaviaesturariibacter amylovorans</name>
    <dbReference type="NCBI Taxonomy" id="1084520"/>
    <lineage>
        <taxon>Bacteria</taxon>
        <taxon>Pseudomonadati</taxon>
        <taxon>Bacteroidota</taxon>
        <taxon>Chitinophagia</taxon>
        <taxon>Chitinophagales</taxon>
        <taxon>Chitinophagaceae</taxon>
        <taxon>Flaviaestuariibacter</taxon>
    </lineage>
</organism>
<feature type="domain" description="Multidrug resistance protein MdtA-like C-terminal permuted SH3" evidence="4">
    <location>
        <begin position="309"/>
        <end position="372"/>
    </location>
</feature>
<dbReference type="Pfam" id="PF25967">
    <property type="entry name" value="RND-MFP_C"/>
    <property type="match status" value="1"/>
</dbReference>
<evidence type="ECO:0000313" key="5">
    <source>
        <dbReference type="EMBL" id="GAA4316993.1"/>
    </source>
</evidence>
<accession>A0ABP8G476</accession>
<feature type="chain" id="PRO_5045359625" evidence="3">
    <location>
        <begin position="23"/>
        <end position="384"/>
    </location>
</feature>
<dbReference type="EMBL" id="BAABGY010000001">
    <property type="protein sequence ID" value="GAA4316993.1"/>
    <property type="molecule type" value="Genomic_DNA"/>
</dbReference>
<dbReference type="PANTHER" id="PTHR30469">
    <property type="entry name" value="MULTIDRUG RESISTANCE PROTEIN MDTA"/>
    <property type="match status" value="1"/>
</dbReference>
<dbReference type="PANTHER" id="PTHR30469:SF15">
    <property type="entry name" value="HLYD FAMILY OF SECRETION PROTEINS"/>
    <property type="match status" value="1"/>
</dbReference>
<dbReference type="RefSeq" id="WP_345252562.1">
    <property type="nucleotide sequence ID" value="NZ_BAABGY010000001.1"/>
</dbReference>
<dbReference type="Gene3D" id="2.40.420.20">
    <property type="match status" value="1"/>
</dbReference>
<evidence type="ECO:0000256" key="2">
    <source>
        <dbReference type="SAM" id="Coils"/>
    </source>
</evidence>
<name>A0ABP8G476_9BACT</name>